<dbReference type="AlphaFoldDB" id="A0A182MN23"/>
<evidence type="ECO:0000313" key="2">
    <source>
        <dbReference type="EnsemblMetazoa" id="ACUA022204-PA"/>
    </source>
</evidence>
<dbReference type="EnsemblMetazoa" id="ACUA022204-RA">
    <property type="protein sequence ID" value="ACUA022204-PA"/>
    <property type="gene ID" value="ACUA022204"/>
</dbReference>
<evidence type="ECO:0000313" key="3">
    <source>
        <dbReference type="Proteomes" id="UP000075883"/>
    </source>
</evidence>
<feature type="compositionally biased region" description="Polar residues" evidence="1">
    <location>
        <begin position="59"/>
        <end position="69"/>
    </location>
</feature>
<organism evidence="2 3">
    <name type="scientific">Anopheles culicifacies</name>
    <dbReference type="NCBI Taxonomy" id="139723"/>
    <lineage>
        <taxon>Eukaryota</taxon>
        <taxon>Metazoa</taxon>
        <taxon>Ecdysozoa</taxon>
        <taxon>Arthropoda</taxon>
        <taxon>Hexapoda</taxon>
        <taxon>Insecta</taxon>
        <taxon>Pterygota</taxon>
        <taxon>Neoptera</taxon>
        <taxon>Endopterygota</taxon>
        <taxon>Diptera</taxon>
        <taxon>Nematocera</taxon>
        <taxon>Culicoidea</taxon>
        <taxon>Culicidae</taxon>
        <taxon>Anophelinae</taxon>
        <taxon>Anopheles</taxon>
        <taxon>culicifacies species complex</taxon>
    </lineage>
</organism>
<proteinExistence type="predicted"/>
<feature type="region of interest" description="Disordered" evidence="1">
    <location>
        <begin position="1"/>
        <end position="69"/>
    </location>
</feature>
<dbReference type="VEuPathDB" id="VectorBase:ACUA022204"/>
<dbReference type="EMBL" id="AXCM01000784">
    <property type="status" value="NOT_ANNOTATED_CDS"/>
    <property type="molecule type" value="Genomic_DNA"/>
</dbReference>
<accession>A0A182MN23</accession>
<keyword evidence="3" id="KW-1185">Reference proteome</keyword>
<name>A0A182MN23_9DIPT</name>
<reference evidence="2" key="2">
    <citation type="submission" date="2020-05" db="UniProtKB">
        <authorList>
            <consortium name="EnsemblMetazoa"/>
        </authorList>
    </citation>
    <scope>IDENTIFICATION</scope>
    <source>
        <strain evidence="2">A-37</strain>
    </source>
</reference>
<sequence>MALGGWCDEPLESRCGEQDPDASQNVDIKVVDLASVSESRRSSCSEGTSNTSARPVDVTDSSCDGNNTVDGSVVREVLKHLGTEEPKPEQNACEENAQELDRIHKMTDVAHELGALRLIVATVTDREARSLISPISHNDRLPINASADTIRSDRTTGMDG</sequence>
<reference evidence="3" key="1">
    <citation type="submission" date="2013-09" db="EMBL/GenBank/DDBJ databases">
        <title>The Genome Sequence of Anopheles culicifacies species A.</title>
        <authorList>
            <consortium name="The Broad Institute Genomics Platform"/>
            <person name="Neafsey D.E."/>
            <person name="Besansky N."/>
            <person name="Howell P."/>
            <person name="Walton C."/>
            <person name="Young S.K."/>
            <person name="Zeng Q."/>
            <person name="Gargeya S."/>
            <person name="Fitzgerald M."/>
            <person name="Haas B."/>
            <person name="Abouelleil A."/>
            <person name="Allen A.W."/>
            <person name="Alvarado L."/>
            <person name="Arachchi H.M."/>
            <person name="Berlin A.M."/>
            <person name="Chapman S.B."/>
            <person name="Gainer-Dewar J."/>
            <person name="Goldberg J."/>
            <person name="Griggs A."/>
            <person name="Gujja S."/>
            <person name="Hansen M."/>
            <person name="Howarth C."/>
            <person name="Imamovic A."/>
            <person name="Ireland A."/>
            <person name="Larimer J."/>
            <person name="McCowan C."/>
            <person name="Murphy C."/>
            <person name="Pearson M."/>
            <person name="Poon T.W."/>
            <person name="Priest M."/>
            <person name="Roberts A."/>
            <person name="Saif S."/>
            <person name="Shea T."/>
            <person name="Sisk P."/>
            <person name="Sykes S."/>
            <person name="Wortman J."/>
            <person name="Nusbaum C."/>
            <person name="Birren B."/>
        </authorList>
    </citation>
    <scope>NUCLEOTIDE SEQUENCE [LARGE SCALE GENOMIC DNA]</scope>
    <source>
        <strain evidence="3">A-37</strain>
    </source>
</reference>
<dbReference type="Proteomes" id="UP000075883">
    <property type="component" value="Unassembled WGS sequence"/>
</dbReference>
<evidence type="ECO:0000256" key="1">
    <source>
        <dbReference type="SAM" id="MobiDB-lite"/>
    </source>
</evidence>
<protein>
    <submittedName>
        <fullName evidence="2">Uncharacterized protein</fullName>
    </submittedName>
</protein>